<protein>
    <recommendedName>
        <fullName evidence="5">Secreted protein</fullName>
    </recommendedName>
</protein>
<evidence type="ECO:0000256" key="2">
    <source>
        <dbReference type="SAM" id="SignalP"/>
    </source>
</evidence>
<name>A0AAD7KHV2_9AGAR</name>
<feature type="region of interest" description="Disordered" evidence="1">
    <location>
        <begin position="58"/>
        <end position="98"/>
    </location>
</feature>
<feature type="compositionally biased region" description="Polar residues" evidence="1">
    <location>
        <begin position="69"/>
        <end position="82"/>
    </location>
</feature>
<proteinExistence type="predicted"/>
<evidence type="ECO:0000256" key="1">
    <source>
        <dbReference type="SAM" id="MobiDB-lite"/>
    </source>
</evidence>
<accession>A0AAD7KHV2</accession>
<feature type="chain" id="PRO_5041951978" description="Secreted protein" evidence="2">
    <location>
        <begin position="20"/>
        <end position="127"/>
    </location>
</feature>
<keyword evidence="4" id="KW-1185">Reference proteome</keyword>
<sequence>MHASFTFVFLAVFSACTLAAPVPADATSGMAGIAPGGSVSNEPSLVSLFSDNAGNGGEADSGAALAKDSVTNNSPGSSNVLAGSSGRPDGNGSVGHDVGLLNLLDGGIGGERTAKSDADSETDNTIF</sequence>
<comment type="caution">
    <text evidence="3">The sequence shown here is derived from an EMBL/GenBank/DDBJ whole genome shotgun (WGS) entry which is preliminary data.</text>
</comment>
<organism evidence="3 4">
    <name type="scientific">Mycena metata</name>
    <dbReference type="NCBI Taxonomy" id="1033252"/>
    <lineage>
        <taxon>Eukaryota</taxon>
        <taxon>Fungi</taxon>
        <taxon>Dikarya</taxon>
        <taxon>Basidiomycota</taxon>
        <taxon>Agaricomycotina</taxon>
        <taxon>Agaricomycetes</taxon>
        <taxon>Agaricomycetidae</taxon>
        <taxon>Agaricales</taxon>
        <taxon>Marasmiineae</taxon>
        <taxon>Mycenaceae</taxon>
        <taxon>Mycena</taxon>
    </lineage>
</organism>
<reference evidence="3" key="1">
    <citation type="submission" date="2023-03" db="EMBL/GenBank/DDBJ databases">
        <title>Massive genome expansion in bonnet fungi (Mycena s.s.) driven by repeated elements and novel gene families across ecological guilds.</title>
        <authorList>
            <consortium name="Lawrence Berkeley National Laboratory"/>
            <person name="Harder C.B."/>
            <person name="Miyauchi S."/>
            <person name="Viragh M."/>
            <person name="Kuo A."/>
            <person name="Thoen E."/>
            <person name="Andreopoulos B."/>
            <person name="Lu D."/>
            <person name="Skrede I."/>
            <person name="Drula E."/>
            <person name="Henrissat B."/>
            <person name="Morin E."/>
            <person name="Kohler A."/>
            <person name="Barry K."/>
            <person name="LaButti K."/>
            <person name="Morin E."/>
            <person name="Salamov A."/>
            <person name="Lipzen A."/>
            <person name="Mereny Z."/>
            <person name="Hegedus B."/>
            <person name="Baldrian P."/>
            <person name="Stursova M."/>
            <person name="Weitz H."/>
            <person name="Taylor A."/>
            <person name="Grigoriev I.V."/>
            <person name="Nagy L.G."/>
            <person name="Martin F."/>
            <person name="Kauserud H."/>
        </authorList>
    </citation>
    <scope>NUCLEOTIDE SEQUENCE</scope>
    <source>
        <strain evidence="3">CBHHK182m</strain>
    </source>
</reference>
<evidence type="ECO:0008006" key="5">
    <source>
        <dbReference type="Google" id="ProtNLM"/>
    </source>
</evidence>
<feature type="signal peptide" evidence="2">
    <location>
        <begin position="1"/>
        <end position="19"/>
    </location>
</feature>
<evidence type="ECO:0000313" key="3">
    <source>
        <dbReference type="EMBL" id="KAJ7786081.1"/>
    </source>
</evidence>
<dbReference type="AlphaFoldDB" id="A0AAD7KHV2"/>
<evidence type="ECO:0000313" key="4">
    <source>
        <dbReference type="Proteomes" id="UP001215598"/>
    </source>
</evidence>
<keyword evidence="2" id="KW-0732">Signal</keyword>
<gene>
    <name evidence="3" type="ORF">B0H16DRAFT_17296</name>
</gene>
<dbReference type="Proteomes" id="UP001215598">
    <property type="component" value="Unassembled WGS sequence"/>
</dbReference>
<dbReference type="EMBL" id="JARKIB010000001">
    <property type="protein sequence ID" value="KAJ7786081.1"/>
    <property type="molecule type" value="Genomic_DNA"/>
</dbReference>